<dbReference type="Gene3D" id="1.10.340.30">
    <property type="entry name" value="Hypothetical protein, domain 2"/>
    <property type="match status" value="1"/>
</dbReference>
<dbReference type="AlphaFoldDB" id="A0A381RXN0"/>
<dbReference type="GO" id="GO:0006285">
    <property type="term" value="P:base-excision repair, AP site formation"/>
    <property type="evidence" value="ECO:0007669"/>
    <property type="project" value="TreeGrafter"/>
</dbReference>
<dbReference type="InterPro" id="IPR003265">
    <property type="entry name" value="HhH-GPD_domain"/>
</dbReference>
<evidence type="ECO:0000256" key="1">
    <source>
        <dbReference type="ARBA" id="ARBA00008343"/>
    </source>
</evidence>
<feature type="non-terminal residue" evidence="12">
    <location>
        <position position="1"/>
    </location>
</feature>
<dbReference type="GO" id="GO:0016829">
    <property type="term" value="F:lyase activity"/>
    <property type="evidence" value="ECO:0007669"/>
    <property type="project" value="UniProtKB-KW"/>
</dbReference>
<keyword evidence="2" id="KW-0004">4Fe-4S</keyword>
<evidence type="ECO:0000256" key="4">
    <source>
        <dbReference type="ARBA" id="ARBA00022763"/>
    </source>
</evidence>
<keyword evidence="10" id="KW-0326">Glycosidase</keyword>
<keyword evidence="4" id="KW-0227">DNA damage</keyword>
<dbReference type="PANTHER" id="PTHR43286">
    <property type="entry name" value="ENDONUCLEASE III-LIKE PROTEIN 1"/>
    <property type="match status" value="1"/>
</dbReference>
<dbReference type="GO" id="GO:0051539">
    <property type="term" value="F:4 iron, 4 sulfur cluster binding"/>
    <property type="evidence" value="ECO:0007669"/>
    <property type="project" value="UniProtKB-KW"/>
</dbReference>
<evidence type="ECO:0000256" key="10">
    <source>
        <dbReference type="ARBA" id="ARBA00023295"/>
    </source>
</evidence>
<proteinExistence type="inferred from homology"/>
<sequence length="230" mass="25707">VRPASRAKLRRRSPVAPILRQLGQAIQQLEVPAMEKIADGNVDEAFRVLVGTMLSAQTKDAVTLAASTRLFEVATTPTALAQLSVHRIERLIYPVSFYRHKAKHVKATSRLLLSQHGGKVPTTMGELLGLPGVGRKTANLVLTLAYKSTSNICVDTHVHRISNRLGWVKTKTPEQTEQALYEVVPRRWWPRVNQFLVTWGQNVCRPVYPVCERCAIEDTCPRLGVTRIGR</sequence>
<evidence type="ECO:0000256" key="7">
    <source>
        <dbReference type="ARBA" id="ARBA00023014"/>
    </source>
</evidence>
<comment type="similarity">
    <text evidence="1">Belongs to the Nth/MutY family.</text>
</comment>
<evidence type="ECO:0000313" key="12">
    <source>
        <dbReference type="EMBL" id="SUZ94747.1"/>
    </source>
</evidence>
<keyword evidence="6" id="KW-0408">Iron</keyword>
<dbReference type="SMART" id="SM00478">
    <property type="entry name" value="ENDO3c"/>
    <property type="match status" value="1"/>
</dbReference>
<dbReference type="GO" id="GO:0006289">
    <property type="term" value="P:nucleotide-excision repair"/>
    <property type="evidence" value="ECO:0007669"/>
    <property type="project" value="TreeGrafter"/>
</dbReference>
<dbReference type="GO" id="GO:0003677">
    <property type="term" value="F:DNA binding"/>
    <property type="evidence" value="ECO:0007669"/>
    <property type="project" value="InterPro"/>
</dbReference>
<keyword evidence="8" id="KW-0234">DNA repair</keyword>
<protein>
    <recommendedName>
        <fullName evidence="11">HhH-GPD domain-containing protein</fullName>
    </recommendedName>
</protein>
<dbReference type="Pfam" id="PF00730">
    <property type="entry name" value="HhH-GPD"/>
    <property type="match status" value="1"/>
</dbReference>
<dbReference type="Pfam" id="PF00633">
    <property type="entry name" value="HHH"/>
    <property type="match status" value="1"/>
</dbReference>
<gene>
    <name evidence="12" type="ORF">METZ01_LOCUS47601</name>
</gene>
<keyword evidence="5" id="KW-0378">Hydrolase</keyword>
<feature type="domain" description="HhH-GPD" evidence="11">
    <location>
        <begin position="54"/>
        <end position="202"/>
    </location>
</feature>
<keyword evidence="7" id="KW-0411">Iron-sulfur</keyword>
<keyword evidence="3" id="KW-0479">Metal-binding</keyword>
<dbReference type="GO" id="GO:0003906">
    <property type="term" value="F:DNA-(apurinic or apyrimidinic site) endonuclease activity"/>
    <property type="evidence" value="ECO:0007669"/>
    <property type="project" value="InterPro"/>
</dbReference>
<keyword evidence="9" id="KW-0456">Lyase</keyword>
<evidence type="ECO:0000256" key="2">
    <source>
        <dbReference type="ARBA" id="ARBA00022485"/>
    </source>
</evidence>
<accession>A0A381RXN0</accession>
<evidence type="ECO:0000256" key="5">
    <source>
        <dbReference type="ARBA" id="ARBA00022801"/>
    </source>
</evidence>
<organism evidence="12">
    <name type="scientific">marine metagenome</name>
    <dbReference type="NCBI Taxonomy" id="408172"/>
    <lineage>
        <taxon>unclassified sequences</taxon>
        <taxon>metagenomes</taxon>
        <taxon>ecological metagenomes</taxon>
    </lineage>
</organism>
<dbReference type="InterPro" id="IPR023170">
    <property type="entry name" value="HhH_base_excis_C"/>
</dbReference>
<evidence type="ECO:0000256" key="8">
    <source>
        <dbReference type="ARBA" id="ARBA00023204"/>
    </source>
</evidence>
<dbReference type="GO" id="GO:0000703">
    <property type="term" value="F:oxidized pyrimidine nucleobase lesion DNA N-glycosylase activity"/>
    <property type="evidence" value="ECO:0007669"/>
    <property type="project" value="TreeGrafter"/>
</dbReference>
<dbReference type="CDD" id="cd00056">
    <property type="entry name" value="ENDO3c"/>
    <property type="match status" value="1"/>
</dbReference>
<evidence type="ECO:0000259" key="11">
    <source>
        <dbReference type="SMART" id="SM00478"/>
    </source>
</evidence>
<dbReference type="InterPro" id="IPR011257">
    <property type="entry name" value="DNA_glycosylase"/>
</dbReference>
<dbReference type="InterPro" id="IPR005759">
    <property type="entry name" value="Nth"/>
</dbReference>
<dbReference type="HAMAP" id="MF_00942">
    <property type="entry name" value="Nth"/>
    <property type="match status" value="1"/>
</dbReference>
<name>A0A381RXN0_9ZZZZ</name>
<dbReference type="SUPFAM" id="SSF48150">
    <property type="entry name" value="DNA-glycosylase"/>
    <property type="match status" value="1"/>
</dbReference>
<evidence type="ECO:0000256" key="6">
    <source>
        <dbReference type="ARBA" id="ARBA00023004"/>
    </source>
</evidence>
<dbReference type="PANTHER" id="PTHR43286:SF1">
    <property type="entry name" value="ENDONUCLEASE III-LIKE PROTEIN 1"/>
    <property type="match status" value="1"/>
</dbReference>
<dbReference type="PROSITE" id="PS01155">
    <property type="entry name" value="ENDONUCLEASE_III_2"/>
    <property type="match status" value="1"/>
</dbReference>
<dbReference type="GO" id="GO:0046872">
    <property type="term" value="F:metal ion binding"/>
    <property type="evidence" value="ECO:0007669"/>
    <property type="project" value="UniProtKB-KW"/>
</dbReference>
<dbReference type="InterPro" id="IPR004036">
    <property type="entry name" value="Endonuclease-III-like_CS2"/>
</dbReference>
<dbReference type="InterPro" id="IPR000445">
    <property type="entry name" value="HhH_motif"/>
</dbReference>
<reference evidence="12" key="1">
    <citation type="submission" date="2018-05" db="EMBL/GenBank/DDBJ databases">
        <authorList>
            <person name="Lanie J.A."/>
            <person name="Ng W.-L."/>
            <person name="Kazmierczak K.M."/>
            <person name="Andrzejewski T.M."/>
            <person name="Davidsen T.M."/>
            <person name="Wayne K.J."/>
            <person name="Tettelin H."/>
            <person name="Glass J.I."/>
            <person name="Rusch D."/>
            <person name="Podicherti R."/>
            <person name="Tsui H.-C.T."/>
            <person name="Winkler M.E."/>
        </authorList>
    </citation>
    <scope>NUCLEOTIDE SEQUENCE</scope>
</reference>
<dbReference type="Gene3D" id="1.10.1670.10">
    <property type="entry name" value="Helix-hairpin-Helix base-excision DNA repair enzymes (C-terminal)"/>
    <property type="match status" value="1"/>
</dbReference>
<dbReference type="EMBL" id="UINC01002263">
    <property type="protein sequence ID" value="SUZ94747.1"/>
    <property type="molecule type" value="Genomic_DNA"/>
</dbReference>
<evidence type="ECO:0000256" key="9">
    <source>
        <dbReference type="ARBA" id="ARBA00023239"/>
    </source>
</evidence>
<dbReference type="FunFam" id="1.10.340.30:FF:000001">
    <property type="entry name" value="Endonuclease III"/>
    <property type="match status" value="1"/>
</dbReference>
<evidence type="ECO:0000256" key="3">
    <source>
        <dbReference type="ARBA" id="ARBA00022723"/>
    </source>
</evidence>